<evidence type="ECO:0000313" key="4">
    <source>
        <dbReference type="Proteomes" id="UP000306740"/>
    </source>
</evidence>
<evidence type="ECO:0000313" key="2">
    <source>
        <dbReference type="EMBL" id="TNC36589.1"/>
    </source>
</evidence>
<dbReference type="AlphaFoldDB" id="A0A5C4MFD5"/>
<feature type="transmembrane region" description="Helical" evidence="1">
    <location>
        <begin position="93"/>
        <end position="119"/>
    </location>
</feature>
<keyword evidence="1" id="KW-0812">Transmembrane</keyword>
<dbReference type="EMBL" id="VDFR01000132">
    <property type="protein sequence ID" value="TNC36589.1"/>
    <property type="molecule type" value="Genomic_DNA"/>
</dbReference>
<reference evidence="2 4" key="1">
    <citation type="submission" date="2019-05" db="EMBL/GenBank/DDBJ databases">
        <title>Mumia sp. nov., isolated from the intestinal contents of plateau pika (Ochotona curzoniae) in the Qinghai-Tibet plateau of China.</title>
        <authorList>
            <person name="Tian Z."/>
        </authorList>
    </citation>
    <scope>NUCLEOTIDE SEQUENCE [LARGE SCALE GENOMIC DNA]</scope>
    <source>
        <strain evidence="4">527</strain>
        <strain evidence="2">Z527</strain>
    </source>
</reference>
<dbReference type="Pfam" id="PF19853">
    <property type="entry name" value="DUF6328"/>
    <property type="match status" value="1"/>
</dbReference>
<evidence type="ECO:0000256" key="1">
    <source>
        <dbReference type="SAM" id="Phobius"/>
    </source>
</evidence>
<dbReference type="InterPro" id="IPR046291">
    <property type="entry name" value="DUF6328"/>
</dbReference>
<dbReference type="EMBL" id="VDFR01000057">
    <property type="protein sequence ID" value="TNC46358.1"/>
    <property type="molecule type" value="Genomic_DNA"/>
</dbReference>
<dbReference type="InterPro" id="IPR036259">
    <property type="entry name" value="MFS_trans_sf"/>
</dbReference>
<keyword evidence="1" id="KW-0472">Membrane</keyword>
<dbReference type="SUPFAM" id="SSF103473">
    <property type="entry name" value="MFS general substrate transporter"/>
    <property type="match status" value="1"/>
</dbReference>
<organism evidence="2 4">
    <name type="scientific">Mumia zhuanghuii</name>
    <dbReference type="NCBI Taxonomy" id="2585211"/>
    <lineage>
        <taxon>Bacteria</taxon>
        <taxon>Bacillati</taxon>
        <taxon>Actinomycetota</taxon>
        <taxon>Actinomycetes</taxon>
        <taxon>Propionibacteriales</taxon>
        <taxon>Nocardioidaceae</taxon>
        <taxon>Mumia</taxon>
    </lineage>
</organism>
<sequence>MPERAPHPEESLDQRLTRNWNELLQELRVAQTGVQILTGFLLTLPFTSRFDDLDDTQVGVYLAVLSGSVAATGLLVAPVAMHRALFRRGQRPWLVATAHACASVGLVALALTVAGVMWLVFDVVVGPPGTWIAFAGTLVMLAGLWMGLPQLNRRTR</sequence>
<feature type="transmembrane region" description="Helical" evidence="1">
    <location>
        <begin position="58"/>
        <end position="81"/>
    </location>
</feature>
<feature type="transmembrane region" description="Helical" evidence="1">
    <location>
        <begin position="131"/>
        <end position="148"/>
    </location>
</feature>
<name>A0A5C4MFD5_9ACTN</name>
<evidence type="ECO:0000313" key="3">
    <source>
        <dbReference type="EMBL" id="TNC46358.1"/>
    </source>
</evidence>
<accession>A0A5C4MFD5</accession>
<dbReference type="RefSeq" id="WP_139105995.1">
    <property type="nucleotide sequence ID" value="NZ_VDFR01000057.1"/>
</dbReference>
<proteinExistence type="predicted"/>
<protein>
    <submittedName>
        <fullName evidence="2">Sodium:proton antiporter</fullName>
    </submittedName>
</protein>
<dbReference type="Proteomes" id="UP000306740">
    <property type="component" value="Unassembled WGS sequence"/>
</dbReference>
<keyword evidence="1" id="KW-1133">Transmembrane helix</keyword>
<comment type="caution">
    <text evidence="2">The sequence shown here is derived from an EMBL/GenBank/DDBJ whole genome shotgun (WGS) entry which is preliminary data.</text>
</comment>
<gene>
    <name evidence="3" type="ORF">FHE65_13095</name>
    <name evidence="2" type="ORF">FHE65_25820</name>
</gene>
<dbReference type="OrthoDB" id="3625784at2"/>